<protein>
    <recommendedName>
        <fullName evidence="4">Helix-turn-helix domain-containing protein</fullName>
    </recommendedName>
</protein>
<evidence type="ECO:0000313" key="2">
    <source>
        <dbReference type="EMBL" id="WKD48238.1"/>
    </source>
</evidence>
<evidence type="ECO:0000256" key="1">
    <source>
        <dbReference type="SAM" id="MobiDB-lite"/>
    </source>
</evidence>
<feature type="region of interest" description="Disordered" evidence="1">
    <location>
        <begin position="63"/>
        <end position="84"/>
    </location>
</feature>
<keyword evidence="3" id="KW-1185">Reference proteome</keyword>
<proteinExistence type="predicted"/>
<organism evidence="2 3">
    <name type="scientific">Microbulbifer spongiae</name>
    <dbReference type="NCBI Taxonomy" id="2944933"/>
    <lineage>
        <taxon>Bacteria</taxon>
        <taxon>Pseudomonadati</taxon>
        <taxon>Pseudomonadota</taxon>
        <taxon>Gammaproteobacteria</taxon>
        <taxon>Cellvibrionales</taxon>
        <taxon>Microbulbiferaceae</taxon>
        <taxon>Microbulbifer</taxon>
    </lineage>
</organism>
<accession>A0ABY9E5E7</accession>
<dbReference type="EMBL" id="CP098023">
    <property type="protein sequence ID" value="WKD48238.1"/>
    <property type="molecule type" value="Genomic_DNA"/>
</dbReference>
<reference evidence="2 3" key="1">
    <citation type="submission" date="2022-05" db="EMBL/GenBank/DDBJ databases">
        <title>Microbulbifer sp. nov., isolated from sponge.</title>
        <authorList>
            <person name="Gao L."/>
        </authorList>
    </citation>
    <scope>NUCLEOTIDE SEQUENCE [LARGE SCALE GENOMIC DNA]</scope>
    <source>
        <strain evidence="2 3">MI-G</strain>
    </source>
</reference>
<gene>
    <name evidence="2" type="ORF">M8T91_09825</name>
</gene>
<feature type="compositionally biased region" description="Polar residues" evidence="1">
    <location>
        <begin position="70"/>
        <end position="84"/>
    </location>
</feature>
<evidence type="ECO:0008006" key="4">
    <source>
        <dbReference type="Google" id="ProtNLM"/>
    </source>
</evidence>
<dbReference type="Proteomes" id="UP001321520">
    <property type="component" value="Chromosome"/>
</dbReference>
<sequence length="84" mass="9211">MNLNHHIRSLSLQEREKLAKKVDTSGAYLSRIAYGNGRPGHKLARKLSVETGIPLADCRPDIWGEGPEAATNNSMEAGQELVNQ</sequence>
<name>A0ABY9E5E7_9GAMM</name>
<evidence type="ECO:0000313" key="3">
    <source>
        <dbReference type="Proteomes" id="UP001321520"/>
    </source>
</evidence>
<dbReference type="RefSeq" id="WP_301413910.1">
    <property type="nucleotide sequence ID" value="NZ_CP098023.1"/>
</dbReference>